<dbReference type="PANTHER" id="PTHR37419">
    <property type="entry name" value="SERINE/THREONINE-PROTEIN KINASE TOXIN HIPA"/>
    <property type="match status" value="1"/>
</dbReference>
<evidence type="ECO:0000259" key="4">
    <source>
        <dbReference type="Pfam" id="PF07804"/>
    </source>
</evidence>
<organism evidence="6 7">
    <name type="scientific">Hydrogenovibrio crunogenus</name>
    <dbReference type="NCBI Taxonomy" id="39765"/>
    <lineage>
        <taxon>Bacteria</taxon>
        <taxon>Pseudomonadati</taxon>
        <taxon>Pseudomonadota</taxon>
        <taxon>Gammaproteobacteria</taxon>
        <taxon>Thiotrichales</taxon>
        <taxon>Piscirickettsiaceae</taxon>
        <taxon>Hydrogenovibrio</taxon>
    </lineage>
</organism>
<keyword evidence="7" id="KW-1185">Reference proteome</keyword>
<dbReference type="GO" id="GO:0004674">
    <property type="term" value="F:protein serine/threonine kinase activity"/>
    <property type="evidence" value="ECO:0007669"/>
    <property type="project" value="UniProtKB-EC"/>
</dbReference>
<protein>
    <submittedName>
        <fullName evidence="6">Serine/threonine-protein kinase HipA</fullName>
        <ecNumber evidence="6">2.7.11.1</ecNumber>
    </submittedName>
</protein>
<dbReference type="InterPro" id="IPR012893">
    <property type="entry name" value="HipA-like_C"/>
</dbReference>
<dbReference type="EC" id="2.7.11.1" evidence="6"/>
<dbReference type="InterPro" id="IPR052028">
    <property type="entry name" value="HipA_Ser/Thr_kinase"/>
</dbReference>
<accession>A0A4P7P176</accession>
<dbReference type="RefSeq" id="WP_135796437.1">
    <property type="nucleotide sequence ID" value="NZ_CP032096.1"/>
</dbReference>
<reference evidence="6 7" key="1">
    <citation type="submission" date="2018-08" db="EMBL/GenBank/DDBJ databases">
        <title>Horizontal acquisition of hydrogen conversion ability and other habitat adaptations in Hydrogenovibrio crunogenus strains.</title>
        <authorList>
            <person name="Gonnella G."/>
            <person name="Adam N."/>
            <person name="Perner M."/>
        </authorList>
    </citation>
    <scope>NUCLEOTIDE SEQUENCE [LARGE SCALE GENOMIC DNA]</scope>
    <source>
        <strain evidence="6 7">SP-41</strain>
    </source>
</reference>
<dbReference type="Gene3D" id="1.10.1070.20">
    <property type="match status" value="1"/>
</dbReference>
<dbReference type="PANTHER" id="PTHR37419:SF1">
    <property type="entry name" value="SERINE_THREONINE-PROTEIN KINASE TOXIN HIPA"/>
    <property type="match status" value="1"/>
</dbReference>
<evidence type="ECO:0000256" key="2">
    <source>
        <dbReference type="ARBA" id="ARBA00022679"/>
    </source>
</evidence>
<dbReference type="Proteomes" id="UP000296201">
    <property type="component" value="Chromosome"/>
</dbReference>
<dbReference type="Pfam" id="PF13657">
    <property type="entry name" value="Couple_hipA"/>
    <property type="match status" value="1"/>
</dbReference>
<keyword evidence="3 6" id="KW-0418">Kinase</keyword>
<keyword evidence="2 6" id="KW-0808">Transferase</keyword>
<feature type="domain" description="HipA N-terminal subdomain 1" evidence="5">
    <location>
        <begin position="11"/>
        <end position="114"/>
    </location>
</feature>
<dbReference type="NCBIfam" id="TIGR03071">
    <property type="entry name" value="couple_hipA"/>
    <property type="match status" value="1"/>
</dbReference>
<dbReference type="GO" id="GO:0005829">
    <property type="term" value="C:cytosol"/>
    <property type="evidence" value="ECO:0007669"/>
    <property type="project" value="TreeGrafter"/>
</dbReference>
<evidence type="ECO:0000313" key="7">
    <source>
        <dbReference type="Proteomes" id="UP000296201"/>
    </source>
</evidence>
<dbReference type="AlphaFoldDB" id="A0A4P7P176"/>
<dbReference type="Pfam" id="PF07804">
    <property type="entry name" value="HipA_C"/>
    <property type="match status" value="1"/>
</dbReference>
<gene>
    <name evidence="6" type="primary">hipA</name>
    <name evidence="6" type="ORF">GHNINEIG_01914</name>
</gene>
<evidence type="ECO:0000256" key="3">
    <source>
        <dbReference type="ARBA" id="ARBA00022777"/>
    </source>
</evidence>
<evidence type="ECO:0000313" key="6">
    <source>
        <dbReference type="EMBL" id="QBZ83847.1"/>
    </source>
</evidence>
<proteinExistence type="inferred from homology"/>
<feature type="domain" description="HipA-like C-terminal" evidence="4">
    <location>
        <begin position="149"/>
        <end position="392"/>
    </location>
</feature>
<dbReference type="InterPro" id="IPR017508">
    <property type="entry name" value="HipA_N1"/>
</dbReference>
<evidence type="ECO:0000259" key="5">
    <source>
        <dbReference type="Pfam" id="PF13657"/>
    </source>
</evidence>
<comment type="similarity">
    <text evidence="1">Belongs to the HipA Ser/Thr kinase family.</text>
</comment>
<sequence>MTKRHEDVAALRITLQGVEIGVLTHYTGGKNILTFSPDYIAIPEYLKPTISLRQIITKSFVEKPIVSNQKIMPILSNLLPEGALREWMAKSLKTHPDNEFALMAYAGKNLTGGIIAIPISKGEIPPWALDSRQSTDPVQINVTAPENKFSLAGIQMKFSSKREDGRFLITDDTNGDSWIIKTPSTQHKNVPENEFTAMTLAKIAGIEIPEIKLIKLSDLDNLPDIKLPDEEFAYAIKRFDRKAKADGFQRLHTEDFAQILNLYPTQKYDKVNYEQMGLIIKDFSQKGLFDVQQFAKRLLINILLGNGDAHIKNWSMIYHDQQTPQLSPAYDILSTMVYIHNERDLALNMAKNKDWYAMSFEHFKSWAERIDVNWSAIKVHLDETMNIARTRWLEELNHLPMIEQHKSQLKEHWAKLHPDFRI</sequence>
<evidence type="ECO:0000256" key="1">
    <source>
        <dbReference type="ARBA" id="ARBA00010164"/>
    </source>
</evidence>
<dbReference type="OrthoDB" id="9805913at2"/>
<dbReference type="EMBL" id="CP032096">
    <property type="protein sequence ID" value="QBZ83847.1"/>
    <property type="molecule type" value="Genomic_DNA"/>
</dbReference>
<name>A0A4P7P176_9GAMM</name>